<dbReference type="PANTHER" id="PTHR46579:SF1">
    <property type="entry name" value="F5_8 TYPE C DOMAIN-CONTAINING PROTEIN"/>
    <property type="match status" value="1"/>
</dbReference>
<gene>
    <name evidence="1" type="ORF">KUF71_022592</name>
</gene>
<sequence>MEAQPVYLKLNELAPHVRQKHILLGGIWIDDQPPNMNYIIDKCLVQQANDLSTAGLQWRRNEENVVSRFIPLYCTADAKAKALLLNLNEPTVRKSCLFCDIEGVQARGIKFPMWPYEEMEEPQPRNHDSIVEDIRQAIQQQRMVNGFRGGSEFINLDYFDLKEGFSTDDLHPVYVGIVKDYFERLFSREGTHYIGVGNIAVINGRWLGIKFPNCISRKPRKISSFKRWRGTEFRNFLLYGLCCLDGVVGENIVSNLRRLANAVFLLSKQSISEDDLIQAEGDIMVFLYEFEDMYQVSEMKFNVHVLVHLVEVVRSLGNLFAHSTFFFESWNHRLKKYVTSSWGTCDQVVFRLLLSTFVSAARFDLRISERVKLSIESVLLSTRLDNALKVGNVYLLGSVEHRQIRQEEQQLLEEQGTLIDDPRVMVFRRAYYNNMECRSVQYTREGRTDSSNIHSVDGAFLHIQRILVLSSGGERVTGMVCSTFDNLEPVQLSSYMFQVLPNNGHNLSWVPFERISSMAVKYSVPFGTFIAPVPNNTDID</sequence>
<reference evidence="1" key="1">
    <citation type="submission" date="2021-07" db="EMBL/GenBank/DDBJ databases">
        <authorList>
            <person name="Catto M.A."/>
            <person name="Jacobson A."/>
            <person name="Kennedy G."/>
            <person name="Labadie P."/>
            <person name="Hunt B.G."/>
            <person name="Srinivasan R."/>
        </authorList>
    </citation>
    <scope>NUCLEOTIDE SEQUENCE</scope>
    <source>
        <strain evidence="1">PL_HMW_Pooled</strain>
        <tissue evidence="1">Head</tissue>
    </source>
</reference>
<comment type="caution">
    <text evidence="1">The sequence shown here is derived from an EMBL/GenBank/DDBJ whole genome shotgun (WGS) entry which is preliminary data.</text>
</comment>
<dbReference type="Proteomes" id="UP001219518">
    <property type="component" value="Unassembled WGS sequence"/>
</dbReference>
<organism evidence="1 2">
    <name type="scientific">Frankliniella fusca</name>
    <dbReference type="NCBI Taxonomy" id="407009"/>
    <lineage>
        <taxon>Eukaryota</taxon>
        <taxon>Metazoa</taxon>
        <taxon>Ecdysozoa</taxon>
        <taxon>Arthropoda</taxon>
        <taxon>Hexapoda</taxon>
        <taxon>Insecta</taxon>
        <taxon>Pterygota</taxon>
        <taxon>Neoptera</taxon>
        <taxon>Paraneoptera</taxon>
        <taxon>Thysanoptera</taxon>
        <taxon>Terebrantia</taxon>
        <taxon>Thripoidea</taxon>
        <taxon>Thripidae</taxon>
        <taxon>Frankliniella</taxon>
    </lineage>
</organism>
<proteinExistence type="predicted"/>
<dbReference type="PANTHER" id="PTHR46579">
    <property type="entry name" value="F5/8 TYPE C DOMAIN-CONTAINING PROTEIN-RELATED"/>
    <property type="match status" value="1"/>
</dbReference>
<keyword evidence="2" id="KW-1185">Reference proteome</keyword>
<protein>
    <submittedName>
        <fullName evidence="1">Uncharacterized protein</fullName>
    </submittedName>
</protein>
<accession>A0AAE1H236</accession>
<dbReference type="AlphaFoldDB" id="A0AAE1H236"/>
<dbReference type="EMBL" id="JAHWGI010000309">
    <property type="protein sequence ID" value="KAK3913138.1"/>
    <property type="molecule type" value="Genomic_DNA"/>
</dbReference>
<reference evidence="1" key="2">
    <citation type="journal article" date="2023" name="BMC Genomics">
        <title>Pest status, molecular evolution, and epigenetic factors derived from the genome assembly of Frankliniella fusca, a thysanopteran phytovirus vector.</title>
        <authorList>
            <person name="Catto M.A."/>
            <person name="Labadie P.E."/>
            <person name="Jacobson A.L."/>
            <person name="Kennedy G.G."/>
            <person name="Srinivasan R."/>
            <person name="Hunt B.G."/>
        </authorList>
    </citation>
    <scope>NUCLEOTIDE SEQUENCE</scope>
    <source>
        <strain evidence="1">PL_HMW_Pooled</strain>
    </source>
</reference>
<evidence type="ECO:0000313" key="1">
    <source>
        <dbReference type="EMBL" id="KAK3913138.1"/>
    </source>
</evidence>
<evidence type="ECO:0000313" key="2">
    <source>
        <dbReference type="Proteomes" id="UP001219518"/>
    </source>
</evidence>
<name>A0AAE1H236_9NEOP</name>